<protein>
    <submittedName>
        <fullName evidence="1">Uncharacterized protein</fullName>
    </submittedName>
</protein>
<dbReference type="Proteomes" id="UP000026915">
    <property type="component" value="Chromosome 5"/>
</dbReference>
<dbReference type="Gramene" id="EOY07913">
    <property type="protein sequence ID" value="EOY07913"/>
    <property type="gene ID" value="TCM_022234"/>
</dbReference>
<evidence type="ECO:0000313" key="1">
    <source>
        <dbReference type="EMBL" id="EOY07913.1"/>
    </source>
</evidence>
<dbReference type="EMBL" id="CM001883">
    <property type="protein sequence ID" value="EOY07913.1"/>
    <property type="molecule type" value="Genomic_DNA"/>
</dbReference>
<gene>
    <name evidence="1" type="ORF">TCM_022234</name>
</gene>
<organism evidence="1 2">
    <name type="scientific">Theobroma cacao</name>
    <name type="common">Cacao</name>
    <name type="synonym">Cocoa</name>
    <dbReference type="NCBI Taxonomy" id="3641"/>
    <lineage>
        <taxon>Eukaryota</taxon>
        <taxon>Viridiplantae</taxon>
        <taxon>Streptophyta</taxon>
        <taxon>Embryophyta</taxon>
        <taxon>Tracheophyta</taxon>
        <taxon>Spermatophyta</taxon>
        <taxon>Magnoliopsida</taxon>
        <taxon>eudicotyledons</taxon>
        <taxon>Gunneridae</taxon>
        <taxon>Pentapetalae</taxon>
        <taxon>rosids</taxon>
        <taxon>malvids</taxon>
        <taxon>Malvales</taxon>
        <taxon>Malvaceae</taxon>
        <taxon>Byttnerioideae</taxon>
        <taxon>Theobroma</taxon>
    </lineage>
</organism>
<dbReference type="InParanoid" id="A0A061ETC8"/>
<keyword evidence="2" id="KW-1185">Reference proteome</keyword>
<evidence type="ECO:0000313" key="2">
    <source>
        <dbReference type="Proteomes" id="UP000026915"/>
    </source>
</evidence>
<proteinExistence type="predicted"/>
<dbReference type="HOGENOM" id="CLU_2445236_0_0_1"/>
<name>A0A061ETC8_THECC</name>
<reference evidence="1 2" key="1">
    <citation type="journal article" date="2013" name="Genome Biol.">
        <title>The genome sequence of the most widely cultivated cacao type and its use to identify candidate genes regulating pod color.</title>
        <authorList>
            <person name="Motamayor J.C."/>
            <person name="Mockaitis K."/>
            <person name="Schmutz J."/>
            <person name="Haiminen N."/>
            <person name="Iii D.L."/>
            <person name="Cornejo O."/>
            <person name="Findley S.D."/>
            <person name="Zheng P."/>
            <person name="Utro F."/>
            <person name="Royaert S."/>
            <person name="Saski C."/>
            <person name="Jenkins J."/>
            <person name="Podicheti R."/>
            <person name="Zhao M."/>
            <person name="Scheffler B.E."/>
            <person name="Stack J.C."/>
            <person name="Feltus F.A."/>
            <person name="Mustiga G.M."/>
            <person name="Amores F."/>
            <person name="Phillips W."/>
            <person name="Marelli J.P."/>
            <person name="May G.D."/>
            <person name="Shapiro H."/>
            <person name="Ma J."/>
            <person name="Bustamante C.D."/>
            <person name="Schnell R.J."/>
            <person name="Main D."/>
            <person name="Gilbert D."/>
            <person name="Parida L."/>
            <person name="Kuhn D.N."/>
        </authorList>
    </citation>
    <scope>NUCLEOTIDE SEQUENCE [LARGE SCALE GENOMIC DNA]</scope>
    <source>
        <strain evidence="2">cv. Matina 1-6</strain>
    </source>
</reference>
<sequence length="90" mass="10082">MLCNRDFKFHYTSLKSTLPIPSLLLSNSNFSLQSYAKDMANRPGTKSDISWTQIISTLALLQSCLTWQIDKAQHQTTKELGLSYLGAEGI</sequence>
<accession>A0A061ETC8</accession>
<dbReference type="AlphaFoldDB" id="A0A061ETC8"/>